<dbReference type="AlphaFoldDB" id="A0A9N9F8L2"/>
<keyword evidence="2" id="KW-1185">Reference proteome</keyword>
<dbReference type="EMBL" id="CAJVPI010000302">
    <property type="protein sequence ID" value="CAG8516204.1"/>
    <property type="molecule type" value="Genomic_DNA"/>
</dbReference>
<evidence type="ECO:0000313" key="2">
    <source>
        <dbReference type="Proteomes" id="UP000789739"/>
    </source>
</evidence>
<dbReference type="Proteomes" id="UP000789739">
    <property type="component" value="Unassembled WGS sequence"/>
</dbReference>
<evidence type="ECO:0000313" key="1">
    <source>
        <dbReference type="EMBL" id="CAG8516204.1"/>
    </source>
</evidence>
<organism evidence="1 2">
    <name type="scientific">Paraglomus brasilianum</name>
    <dbReference type="NCBI Taxonomy" id="144538"/>
    <lineage>
        <taxon>Eukaryota</taxon>
        <taxon>Fungi</taxon>
        <taxon>Fungi incertae sedis</taxon>
        <taxon>Mucoromycota</taxon>
        <taxon>Glomeromycotina</taxon>
        <taxon>Glomeromycetes</taxon>
        <taxon>Paraglomerales</taxon>
        <taxon>Paraglomeraceae</taxon>
        <taxon>Paraglomus</taxon>
    </lineage>
</organism>
<sequence>MAKGKKQPRQGPAEPQDAGIMIELKSNNDSYKYLVPNPTRLLTYQALVILLHILPSTWYSIITAELSTPCSKNGEPLANLDVVECIFAQKTHPCQVREGYGVPDHRPKFRLGGQAILPDYTKDMTSSV</sequence>
<reference evidence="1" key="1">
    <citation type="submission" date="2021-06" db="EMBL/GenBank/DDBJ databases">
        <authorList>
            <person name="Kallberg Y."/>
            <person name="Tangrot J."/>
            <person name="Rosling A."/>
        </authorList>
    </citation>
    <scope>NUCLEOTIDE SEQUENCE</scope>
    <source>
        <strain evidence="1">BR232B</strain>
    </source>
</reference>
<comment type="caution">
    <text evidence="1">The sequence shown here is derived from an EMBL/GenBank/DDBJ whole genome shotgun (WGS) entry which is preliminary data.</text>
</comment>
<accession>A0A9N9F8L2</accession>
<protein>
    <submittedName>
        <fullName evidence="1">9082_t:CDS:1</fullName>
    </submittedName>
</protein>
<name>A0A9N9F8L2_9GLOM</name>
<proteinExistence type="predicted"/>
<gene>
    <name evidence="1" type="ORF">PBRASI_LOCUS3378</name>
</gene>